<sequence length="56" mass="6503">MHIFALACLARQYCRAISSSTSAYHWGARTCNKRQSKSGPADRRLLWRKRMRYGLA</sequence>
<proteinExistence type="predicted"/>
<comment type="caution">
    <text evidence="1">The sequence shown here is derived from an EMBL/GenBank/DDBJ whole genome shotgun (WGS) entry which is preliminary data.</text>
</comment>
<keyword evidence="2" id="KW-1185">Reference proteome</keyword>
<evidence type="ECO:0000313" key="2">
    <source>
        <dbReference type="Proteomes" id="UP000198795"/>
    </source>
</evidence>
<organism evidence="1 2">
    <name type="scientific">Filomicrobium insigne</name>
    <dbReference type="NCBI Taxonomy" id="418854"/>
    <lineage>
        <taxon>Bacteria</taxon>
        <taxon>Pseudomonadati</taxon>
        <taxon>Pseudomonadota</taxon>
        <taxon>Alphaproteobacteria</taxon>
        <taxon>Hyphomicrobiales</taxon>
        <taxon>Hyphomicrobiaceae</taxon>
        <taxon>Filomicrobium</taxon>
    </lineage>
</organism>
<accession>A0A1H0J059</accession>
<evidence type="ECO:0000313" key="1">
    <source>
        <dbReference type="EMBL" id="SDO36860.1"/>
    </source>
</evidence>
<dbReference type="Proteomes" id="UP000198795">
    <property type="component" value="Unassembled WGS sequence"/>
</dbReference>
<name>A0A1H0J059_9HYPH</name>
<dbReference type="EMBL" id="FNJC01000001">
    <property type="protein sequence ID" value="SDO36860.1"/>
    <property type="molecule type" value="Genomic_DNA"/>
</dbReference>
<reference evidence="1 2" key="1">
    <citation type="submission" date="2016-10" db="EMBL/GenBank/DDBJ databases">
        <authorList>
            <person name="Varghese N."/>
            <person name="Submissions S."/>
        </authorList>
    </citation>
    <scope>NUCLEOTIDE SEQUENCE [LARGE SCALE GENOMIC DNA]</scope>
    <source>
        <strain evidence="1 2">CGMCC 1.6497</strain>
    </source>
</reference>
<protein>
    <submittedName>
        <fullName evidence="1">Uncharacterized protein</fullName>
    </submittedName>
</protein>
<gene>
    <name evidence="1" type="ORF">SAMN04488061_1011</name>
</gene>